<sequence>MTRRKGKRCGYGYAAVISCRHENGNSVVLTCLRPEEVPHFREIIRKYNNCEQNVKVFAQKLIELLGPNRKKRLSYLKHVLRAEDMRQFDNAIQS</sequence>
<dbReference type="Gene3D" id="1.20.1160.20">
    <property type="match status" value="1"/>
</dbReference>
<evidence type="ECO:0000313" key="2">
    <source>
        <dbReference type="Proteomes" id="UP000005237"/>
    </source>
</evidence>
<protein>
    <submittedName>
        <fullName evidence="1">Uncharacterized protein</fullName>
    </submittedName>
</protein>
<reference evidence="2" key="1">
    <citation type="submission" date="2010-08" db="EMBL/GenBank/DDBJ databases">
        <authorList>
            <consortium name="Caenorhabditis japonica Sequencing Consortium"/>
            <person name="Wilson R.K."/>
        </authorList>
    </citation>
    <scope>NUCLEOTIDE SEQUENCE [LARGE SCALE GENOMIC DNA]</scope>
    <source>
        <strain evidence="2">DF5081</strain>
    </source>
</reference>
<dbReference type="EnsemblMetazoa" id="CJA32159.1">
    <property type="protein sequence ID" value="CJA32159.1"/>
    <property type="gene ID" value="WBGene00208006"/>
</dbReference>
<name>A0A8R1IAX4_CAEJA</name>
<organism evidence="1 2">
    <name type="scientific">Caenorhabditis japonica</name>
    <dbReference type="NCBI Taxonomy" id="281687"/>
    <lineage>
        <taxon>Eukaryota</taxon>
        <taxon>Metazoa</taxon>
        <taxon>Ecdysozoa</taxon>
        <taxon>Nematoda</taxon>
        <taxon>Chromadorea</taxon>
        <taxon>Rhabditida</taxon>
        <taxon>Rhabditina</taxon>
        <taxon>Rhabditomorpha</taxon>
        <taxon>Rhabditoidea</taxon>
        <taxon>Rhabditidae</taxon>
        <taxon>Peloderinae</taxon>
        <taxon>Caenorhabditis</taxon>
    </lineage>
</organism>
<dbReference type="Proteomes" id="UP000005237">
    <property type="component" value="Unassembled WGS sequence"/>
</dbReference>
<evidence type="ECO:0000313" key="1">
    <source>
        <dbReference type="EnsemblMetazoa" id="CJA32159.1"/>
    </source>
</evidence>
<proteinExistence type="predicted"/>
<reference evidence="1" key="2">
    <citation type="submission" date="2022-06" db="UniProtKB">
        <authorList>
            <consortium name="EnsemblMetazoa"/>
        </authorList>
    </citation>
    <scope>IDENTIFICATION</scope>
    <source>
        <strain evidence="1">DF5081</strain>
    </source>
</reference>
<accession>A0A8R1IAX4</accession>
<dbReference type="PROSITE" id="PS51257">
    <property type="entry name" value="PROKAR_LIPOPROTEIN"/>
    <property type="match status" value="1"/>
</dbReference>
<dbReference type="AlphaFoldDB" id="A0A8R1IAX4"/>
<keyword evidence="2" id="KW-1185">Reference proteome</keyword>